<dbReference type="EMBL" id="KF117983">
    <property type="protein sequence ID" value="AIA85242.1"/>
    <property type="molecule type" value="Genomic_DNA"/>
</dbReference>
<organism evidence="1">
    <name type="scientific">uncultured Thermobaculum sp</name>
    <dbReference type="NCBI Taxonomy" id="683411"/>
    <lineage>
        <taxon>Bacteria</taxon>
        <taxon>Bacillati</taxon>
        <taxon>Chloroflexota</taxon>
        <taxon>Chloroflexia</taxon>
        <taxon>Candidatus Thermobaculales</taxon>
        <taxon>Candidatus Thermobaculaceae</taxon>
        <taxon>Thermobaculum</taxon>
        <taxon>environmental samples</taxon>
    </lineage>
</organism>
<evidence type="ECO:0000313" key="1">
    <source>
        <dbReference type="EMBL" id="AIA85242.1"/>
    </source>
</evidence>
<sequence length="104" mass="11309">MGSYKDGSNNSIKCSGQTIDLTAGEYTSLRLLGSATNGTKTDTFTINYSDGTSSAANVTMNDWCNTSSSQKVVATLAHRHSNTADDYVTNYIYAYYLTRLPVKQ</sequence>
<dbReference type="AlphaFoldDB" id="A0A060BRA5"/>
<accession>A0A060BRA5</accession>
<protein>
    <submittedName>
        <fullName evidence="1">CAZy families GH39 protein</fullName>
    </submittedName>
</protein>
<proteinExistence type="predicted"/>
<reference evidence="1" key="1">
    <citation type="journal article" date="2013" name="Environ. Microbiol.">
        <title>Seasonally variable intestinal metagenomes of the red palm weevil (Rhynchophorus ferrugineus).</title>
        <authorList>
            <person name="Jia S."/>
            <person name="Zhang X."/>
            <person name="Zhang G."/>
            <person name="Yin A."/>
            <person name="Zhang S."/>
            <person name="Li F."/>
            <person name="Wang L."/>
            <person name="Zhao D."/>
            <person name="Yun Q."/>
            <person name="Tala"/>
            <person name="Wang J."/>
            <person name="Sun G."/>
            <person name="Baabdullah M."/>
            <person name="Yu X."/>
            <person name="Hu S."/>
            <person name="Al-Mssallem I.S."/>
            <person name="Yu J."/>
        </authorList>
    </citation>
    <scope>NUCLEOTIDE SEQUENCE</scope>
</reference>
<name>A0A060BRA5_9CHLR</name>